<organism evidence="12">
    <name type="scientific">Papilio xuthus</name>
    <name type="common">Asian swallowtail butterfly</name>
    <dbReference type="NCBI Taxonomy" id="66420"/>
    <lineage>
        <taxon>Eukaryota</taxon>
        <taxon>Metazoa</taxon>
        <taxon>Ecdysozoa</taxon>
        <taxon>Arthropoda</taxon>
        <taxon>Hexapoda</taxon>
        <taxon>Insecta</taxon>
        <taxon>Pterygota</taxon>
        <taxon>Neoptera</taxon>
        <taxon>Endopterygota</taxon>
        <taxon>Lepidoptera</taxon>
        <taxon>Glossata</taxon>
        <taxon>Ditrysia</taxon>
        <taxon>Papilionoidea</taxon>
        <taxon>Papilionidae</taxon>
        <taxon>Papilioninae</taxon>
        <taxon>Papilio</taxon>
    </lineage>
</organism>
<feature type="region of interest" description="Disordered" evidence="10">
    <location>
        <begin position="1"/>
        <end position="199"/>
    </location>
</feature>
<dbReference type="InterPro" id="IPR031444">
    <property type="entry name" value="PCNA-AF_dom"/>
</dbReference>
<dbReference type="Pfam" id="PF15715">
    <property type="entry name" value="PAF"/>
    <property type="match status" value="1"/>
</dbReference>
<evidence type="ECO:0000259" key="11">
    <source>
        <dbReference type="Pfam" id="PF15715"/>
    </source>
</evidence>
<dbReference type="RefSeq" id="XP_013163494.1">
    <property type="nucleotide sequence ID" value="XM_013308040.1"/>
</dbReference>
<dbReference type="PANTHER" id="PTHR15679:SF8">
    <property type="entry name" value="PCNA-ASSOCIATED FACTOR"/>
    <property type="match status" value="1"/>
</dbReference>
<evidence type="ECO:0000256" key="8">
    <source>
        <dbReference type="ARBA" id="ARBA00030014"/>
    </source>
</evidence>
<comment type="subcellular location">
    <subcellularLocation>
        <location evidence="2">Cytoplasm</location>
        <location evidence="2">Perinuclear region</location>
    </subcellularLocation>
    <subcellularLocation>
        <location evidence="1">Nucleus</location>
    </subcellularLocation>
</comment>
<feature type="compositionally biased region" description="Basic and acidic residues" evidence="10">
    <location>
        <begin position="69"/>
        <end position="82"/>
    </location>
</feature>
<evidence type="ECO:0000256" key="6">
    <source>
        <dbReference type="ARBA" id="ARBA00023204"/>
    </source>
</evidence>
<dbReference type="GO" id="GO:0048471">
    <property type="term" value="C:perinuclear region of cytoplasm"/>
    <property type="evidence" value="ECO:0007669"/>
    <property type="project" value="UniProtKB-SubCell"/>
</dbReference>
<keyword evidence="7" id="KW-0539">Nucleus</keyword>
<keyword evidence="6" id="KW-0234">DNA repair</keyword>
<keyword evidence="4" id="KW-0963">Cytoplasm</keyword>
<evidence type="ECO:0000256" key="3">
    <source>
        <dbReference type="ARBA" id="ARBA00013777"/>
    </source>
</evidence>
<keyword evidence="5" id="KW-0227">DNA damage</keyword>
<dbReference type="GO" id="GO:0051726">
    <property type="term" value="P:regulation of cell cycle"/>
    <property type="evidence" value="ECO:0007669"/>
    <property type="project" value="InterPro"/>
</dbReference>
<evidence type="ECO:0000313" key="12">
    <source>
        <dbReference type="RefSeq" id="XP_013163494.1"/>
    </source>
</evidence>
<feature type="compositionally biased region" description="Low complexity" evidence="10">
    <location>
        <begin position="1"/>
        <end position="17"/>
    </location>
</feature>
<dbReference type="GO" id="GO:0003682">
    <property type="term" value="F:chromatin binding"/>
    <property type="evidence" value="ECO:0007669"/>
    <property type="project" value="TreeGrafter"/>
</dbReference>
<dbReference type="KEGG" id="pxu:106114733"/>
<evidence type="ECO:0000256" key="9">
    <source>
        <dbReference type="ARBA" id="ARBA00031186"/>
    </source>
</evidence>
<dbReference type="GO" id="GO:0006281">
    <property type="term" value="P:DNA repair"/>
    <property type="evidence" value="ECO:0007669"/>
    <property type="project" value="UniProtKB-KW"/>
</dbReference>
<name>A0AAJ6Z237_PAPXU</name>
<dbReference type="Proteomes" id="UP000694872">
    <property type="component" value="Unplaced"/>
</dbReference>
<reference evidence="12" key="1">
    <citation type="submission" date="2025-08" db="UniProtKB">
        <authorList>
            <consortium name="RefSeq"/>
        </authorList>
    </citation>
    <scope>IDENTIFICATION</scope>
</reference>
<evidence type="ECO:0000256" key="5">
    <source>
        <dbReference type="ARBA" id="ARBA00022763"/>
    </source>
</evidence>
<dbReference type="GO" id="GO:0019985">
    <property type="term" value="P:translesion synthesis"/>
    <property type="evidence" value="ECO:0007669"/>
    <property type="project" value="TreeGrafter"/>
</dbReference>
<proteinExistence type="predicted"/>
<evidence type="ECO:0000256" key="7">
    <source>
        <dbReference type="ARBA" id="ARBA00023242"/>
    </source>
</evidence>
<dbReference type="AlphaFoldDB" id="A0AAJ6Z237"/>
<feature type="compositionally biased region" description="Basic and acidic residues" evidence="10">
    <location>
        <begin position="163"/>
        <end position="181"/>
    </location>
</feature>
<feature type="compositionally biased region" description="Basic and acidic residues" evidence="10">
    <location>
        <begin position="188"/>
        <end position="199"/>
    </location>
</feature>
<evidence type="ECO:0000256" key="10">
    <source>
        <dbReference type="SAM" id="MobiDB-lite"/>
    </source>
</evidence>
<dbReference type="InterPro" id="IPR040444">
    <property type="entry name" value="PCNA-AF"/>
</dbReference>
<evidence type="ECO:0000256" key="4">
    <source>
        <dbReference type="ARBA" id="ARBA00022490"/>
    </source>
</evidence>
<dbReference type="GO" id="GO:0005634">
    <property type="term" value="C:nucleus"/>
    <property type="evidence" value="ECO:0007669"/>
    <property type="project" value="UniProtKB-SubCell"/>
</dbReference>
<dbReference type="GeneID" id="106114733"/>
<evidence type="ECO:0000256" key="2">
    <source>
        <dbReference type="ARBA" id="ARBA00004556"/>
    </source>
</evidence>
<sequence>MARTKASVGAKVSSGKSSKARCCAAPPPNSTGASGGSDRSSRSHSGGNPVCPRETPIWQRPITSFIVNKKAESVEKEYETPRSSKTNKKGIENNSKNDAESDDEEITKTKPKRNKILSDDEETPKNRELDESLILEPLTGENSHKIDEYYQKNNKGKGRGKKSRENNNIDDVKRNLKRDLEDITFGEESEHTNKKAKIE</sequence>
<gene>
    <name evidence="12" type="primary">LOC106114733</name>
</gene>
<evidence type="ECO:0000256" key="1">
    <source>
        <dbReference type="ARBA" id="ARBA00004123"/>
    </source>
</evidence>
<protein>
    <recommendedName>
        <fullName evidence="3">PCNA-associated factor</fullName>
    </recommendedName>
    <alternativeName>
        <fullName evidence="8">PCNA-associated factor of 15 kDa</fullName>
    </alternativeName>
    <alternativeName>
        <fullName evidence="9">PCNA-clamp-associated factor</fullName>
    </alternativeName>
</protein>
<dbReference type="PANTHER" id="PTHR15679">
    <property type="entry name" value="PCNA-ASSOCIATED FACTOR"/>
    <property type="match status" value="1"/>
</dbReference>
<feature type="domain" description="PCNA-associated factor histone-like" evidence="11">
    <location>
        <begin position="1"/>
        <end position="156"/>
    </location>
</feature>
<feature type="compositionally biased region" description="Basic and acidic residues" evidence="10">
    <location>
        <begin position="89"/>
        <end position="99"/>
    </location>
</feature>
<feature type="compositionally biased region" description="Low complexity" evidence="10">
    <location>
        <begin position="30"/>
        <end position="47"/>
    </location>
</feature>
<accession>A0AAJ6Z237</accession>